<protein>
    <recommendedName>
        <fullName evidence="4 9">Trigger factor</fullName>
        <shortName evidence="9">TF</shortName>
        <ecNumber evidence="3 9">5.2.1.8</ecNumber>
    </recommendedName>
    <alternativeName>
        <fullName evidence="8 9">PPIase</fullName>
    </alternativeName>
</protein>
<dbReference type="GO" id="GO:0043022">
    <property type="term" value="F:ribosome binding"/>
    <property type="evidence" value="ECO:0007669"/>
    <property type="project" value="TreeGrafter"/>
</dbReference>
<keyword evidence="7 9" id="KW-0413">Isomerase</keyword>
<keyword evidence="5 9" id="KW-0697">Rotamase</keyword>
<evidence type="ECO:0000256" key="6">
    <source>
        <dbReference type="ARBA" id="ARBA00023186"/>
    </source>
</evidence>
<dbReference type="InterPro" id="IPR001179">
    <property type="entry name" value="PPIase_FKBP_dom"/>
</dbReference>
<reference evidence="13" key="1">
    <citation type="journal article" date="2020" name="mSystems">
        <title>Genome- and Community-Level Interaction Insights into Carbon Utilization and Element Cycling Functions of Hydrothermarchaeota in Hydrothermal Sediment.</title>
        <authorList>
            <person name="Zhou Z."/>
            <person name="Liu Y."/>
            <person name="Xu W."/>
            <person name="Pan J."/>
            <person name="Luo Z.H."/>
            <person name="Li M."/>
        </authorList>
    </citation>
    <scope>NUCLEOTIDE SEQUENCE [LARGE SCALE GENOMIC DNA]</scope>
    <source>
        <strain evidence="13">SpSt-906</strain>
    </source>
</reference>
<gene>
    <name evidence="9 13" type="primary">tig</name>
    <name evidence="13" type="ORF">ENX07_02870</name>
</gene>
<dbReference type="NCBIfam" id="TIGR00115">
    <property type="entry name" value="tig"/>
    <property type="match status" value="1"/>
</dbReference>
<dbReference type="GO" id="GO:0043335">
    <property type="term" value="P:protein unfolding"/>
    <property type="evidence" value="ECO:0007669"/>
    <property type="project" value="TreeGrafter"/>
</dbReference>
<dbReference type="InterPro" id="IPR036611">
    <property type="entry name" value="Trigger_fac_ribosome-bd_sf"/>
</dbReference>
<dbReference type="InterPro" id="IPR037041">
    <property type="entry name" value="Trigger_fac_C_sf"/>
</dbReference>
<sequence length="409" mass="48023">MEVSVNQKKEYLKEISVLIDKTEVDKKIEEILNEYRGKIIINGFRKGKVPTKIILRKLGKELEEIACQEIIEETVRKIVKEKNFKLISEARLTEFEFTPDKSLRFTALLEVFPEFTLKEYKGIPVTTPEITGFDQEFERRVRYLQERCATYRSIDQPAVNGNILFIDYKIFLGDEKINEALGQRFRLGDERNLPELNEGLLGLKRGEKKEISVKIPESYPDERIRGKEVRFEIVVRDVKEEELPELNEEFAKNLGYSSLADLGEEIKRSILDEWEEIKLAHKKREIEKYLLREHEFEVPQSLVERELSLFITENNLPNSEETRERFLPIAQNRARLRVILHRIAEKENLFPTEEEKEEFLSQLSLSEEEKAKLVASQFIEESVLKEKVMEFLVKEAKEGGKDVLHTNCD</sequence>
<feature type="domain" description="Trigger factor ribosome-binding bacterial" evidence="11">
    <location>
        <begin position="1"/>
        <end position="141"/>
    </location>
</feature>
<dbReference type="GO" id="GO:0051083">
    <property type="term" value="P:'de novo' cotranslational protein folding"/>
    <property type="evidence" value="ECO:0007669"/>
    <property type="project" value="TreeGrafter"/>
</dbReference>
<dbReference type="Gene3D" id="1.10.3120.10">
    <property type="entry name" value="Trigger factor, C-terminal domain"/>
    <property type="match status" value="1"/>
</dbReference>
<dbReference type="Gene3D" id="3.10.50.40">
    <property type="match status" value="1"/>
</dbReference>
<evidence type="ECO:0000256" key="4">
    <source>
        <dbReference type="ARBA" id="ARBA00016902"/>
    </source>
</evidence>
<evidence type="ECO:0000256" key="8">
    <source>
        <dbReference type="ARBA" id="ARBA00029986"/>
    </source>
</evidence>
<feature type="domain" description="Trigger factor C-terminal" evidence="12">
    <location>
        <begin position="258"/>
        <end position="393"/>
    </location>
</feature>
<keyword evidence="9" id="KW-0132">Cell division</keyword>
<dbReference type="SUPFAM" id="SSF102735">
    <property type="entry name" value="Trigger factor ribosome-binding domain"/>
    <property type="match status" value="1"/>
</dbReference>
<evidence type="ECO:0000259" key="12">
    <source>
        <dbReference type="Pfam" id="PF05698"/>
    </source>
</evidence>
<dbReference type="InterPro" id="IPR027304">
    <property type="entry name" value="Trigger_fact/SurA_dom_sf"/>
</dbReference>
<dbReference type="SUPFAM" id="SSF109998">
    <property type="entry name" value="Triger factor/SurA peptide-binding domain-like"/>
    <property type="match status" value="1"/>
</dbReference>
<comment type="subcellular location">
    <subcellularLocation>
        <location evidence="9">Cytoplasm</location>
    </subcellularLocation>
    <text evidence="9">About half TF is bound to the ribosome near the polypeptide exit tunnel while the other half is free in the cytoplasm.</text>
</comment>
<keyword evidence="9" id="KW-0131">Cell cycle</keyword>
<dbReference type="Pfam" id="PF05698">
    <property type="entry name" value="Trigger_C"/>
    <property type="match status" value="1"/>
</dbReference>
<evidence type="ECO:0000256" key="9">
    <source>
        <dbReference type="HAMAP-Rule" id="MF_00303"/>
    </source>
</evidence>
<dbReference type="GO" id="GO:0003755">
    <property type="term" value="F:peptidyl-prolyl cis-trans isomerase activity"/>
    <property type="evidence" value="ECO:0007669"/>
    <property type="project" value="UniProtKB-UniRule"/>
</dbReference>
<dbReference type="Pfam" id="PF00254">
    <property type="entry name" value="FKBP_C"/>
    <property type="match status" value="1"/>
</dbReference>
<comment type="catalytic activity">
    <reaction evidence="1 9">
        <text>[protein]-peptidylproline (omega=180) = [protein]-peptidylproline (omega=0)</text>
        <dbReference type="Rhea" id="RHEA:16237"/>
        <dbReference type="Rhea" id="RHEA-COMP:10747"/>
        <dbReference type="Rhea" id="RHEA-COMP:10748"/>
        <dbReference type="ChEBI" id="CHEBI:83833"/>
        <dbReference type="ChEBI" id="CHEBI:83834"/>
        <dbReference type="EC" id="5.2.1.8"/>
    </reaction>
</comment>
<dbReference type="GO" id="GO:0015031">
    <property type="term" value="P:protein transport"/>
    <property type="evidence" value="ECO:0007669"/>
    <property type="project" value="UniProtKB-UniRule"/>
</dbReference>
<evidence type="ECO:0000256" key="1">
    <source>
        <dbReference type="ARBA" id="ARBA00000971"/>
    </source>
</evidence>
<keyword evidence="9" id="KW-0963">Cytoplasm</keyword>
<organism evidence="13">
    <name type="scientific">candidate division WOR-3 bacterium</name>
    <dbReference type="NCBI Taxonomy" id="2052148"/>
    <lineage>
        <taxon>Bacteria</taxon>
        <taxon>Bacteria division WOR-3</taxon>
    </lineage>
</organism>
<comment type="similarity">
    <text evidence="2 9">Belongs to the FKBP-type PPIase family. Tig subfamily.</text>
</comment>
<proteinExistence type="inferred from homology"/>
<evidence type="ECO:0000256" key="2">
    <source>
        <dbReference type="ARBA" id="ARBA00005464"/>
    </source>
</evidence>
<dbReference type="EMBL" id="DTMQ01000017">
    <property type="protein sequence ID" value="HGE99000.1"/>
    <property type="molecule type" value="Genomic_DNA"/>
</dbReference>
<comment type="function">
    <text evidence="9">Involved in protein export. Acts as a chaperone by maintaining the newly synthesized protein in an open conformation. Functions as a peptidyl-prolyl cis-trans isomerase.</text>
</comment>
<evidence type="ECO:0000259" key="11">
    <source>
        <dbReference type="Pfam" id="PF05697"/>
    </source>
</evidence>
<dbReference type="SUPFAM" id="SSF54534">
    <property type="entry name" value="FKBP-like"/>
    <property type="match status" value="1"/>
</dbReference>
<dbReference type="EC" id="5.2.1.8" evidence="3 9"/>
<dbReference type="GO" id="GO:0044183">
    <property type="term" value="F:protein folding chaperone"/>
    <property type="evidence" value="ECO:0007669"/>
    <property type="project" value="TreeGrafter"/>
</dbReference>
<name>A0A7C3Z1I2_UNCW3</name>
<dbReference type="InterPro" id="IPR008880">
    <property type="entry name" value="Trigger_fac_C"/>
</dbReference>
<evidence type="ECO:0000313" key="13">
    <source>
        <dbReference type="EMBL" id="HGE99000.1"/>
    </source>
</evidence>
<evidence type="ECO:0000256" key="7">
    <source>
        <dbReference type="ARBA" id="ARBA00023235"/>
    </source>
</evidence>
<accession>A0A7C3Z1I2</accession>
<dbReference type="HAMAP" id="MF_00303">
    <property type="entry name" value="Trigger_factor_Tig"/>
    <property type="match status" value="1"/>
</dbReference>
<dbReference type="Pfam" id="PF05697">
    <property type="entry name" value="Trigger_N"/>
    <property type="match status" value="1"/>
</dbReference>
<dbReference type="PIRSF" id="PIRSF003095">
    <property type="entry name" value="Trigger_factor"/>
    <property type="match status" value="1"/>
</dbReference>
<feature type="domain" description="PPIase FKBP-type" evidence="10">
    <location>
        <begin position="158"/>
        <end position="233"/>
    </location>
</feature>
<evidence type="ECO:0000259" key="10">
    <source>
        <dbReference type="Pfam" id="PF00254"/>
    </source>
</evidence>
<evidence type="ECO:0000256" key="3">
    <source>
        <dbReference type="ARBA" id="ARBA00013194"/>
    </source>
</evidence>
<dbReference type="InterPro" id="IPR005215">
    <property type="entry name" value="Trig_fac"/>
</dbReference>
<comment type="domain">
    <text evidence="9">Consists of 3 domains; the N-terminus binds the ribosome, the middle domain has PPIase activity, while the C-terminus has intrinsic chaperone activity on its own.</text>
</comment>
<dbReference type="AlphaFoldDB" id="A0A7C3Z1I2"/>
<keyword evidence="6 9" id="KW-0143">Chaperone</keyword>
<dbReference type="PANTHER" id="PTHR30560">
    <property type="entry name" value="TRIGGER FACTOR CHAPERONE AND PEPTIDYL-PROLYL CIS/TRANS ISOMERASE"/>
    <property type="match status" value="1"/>
</dbReference>
<dbReference type="GO" id="GO:0005737">
    <property type="term" value="C:cytoplasm"/>
    <property type="evidence" value="ECO:0007669"/>
    <property type="project" value="UniProtKB-SubCell"/>
</dbReference>
<dbReference type="InterPro" id="IPR046357">
    <property type="entry name" value="PPIase_dom_sf"/>
</dbReference>
<dbReference type="InterPro" id="IPR008881">
    <property type="entry name" value="Trigger_fac_ribosome-bd_bac"/>
</dbReference>
<comment type="caution">
    <text evidence="13">The sequence shown here is derived from an EMBL/GenBank/DDBJ whole genome shotgun (WGS) entry which is preliminary data.</text>
</comment>
<dbReference type="GO" id="GO:0051301">
    <property type="term" value="P:cell division"/>
    <property type="evidence" value="ECO:0007669"/>
    <property type="project" value="UniProtKB-KW"/>
</dbReference>
<evidence type="ECO:0000256" key="5">
    <source>
        <dbReference type="ARBA" id="ARBA00023110"/>
    </source>
</evidence>
<dbReference type="PANTHER" id="PTHR30560:SF3">
    <property type="entry name" value="TRIGGER FACTOR-LIKE PROTEIN TIG, CHLOROPLASTIC"/>
    <property type="match status" value="1"/>
</dbReference>
<dbReference type="Gene3D" id="3.30.70.1050">
    <property type="entry name" value="Trigger factor ribosome-binding domain"/>
    <property type="match status" value="1"/>
</dbReference>